<keyword evidence="3" id="KW-0472">Membrane</keyword>
<dbReference type="OrthoDB" id="640742at2759"/>
<keyword evidence="5" id="KW-1185">Reference proteome</keyword>
<evidence type="ECO:0000313" key="4">
    <source>
        <dbReference type="EMBL" id="KAF2438424.1"/>
    </source>
</evidence>
<name>A0A9P4U4X4_9PLEO</name>
<reference evidence="4" key="1">
    <citation type="journal article" date="2020" name="Stud. Mycol.">
        <title>101 Dothideomycetes genomes: a test case for predicting lifestyles and emergence of pathogens.</title>
        <authorList>
            <person name="Haridas S."/>
            <person name="Albert R."/>
            <person name="Binder M."/>
            <person name="Bloem J."/>
            <person name="Labutti K."/>
            <person name="Salamov A."/>
            <person name="Andreopoulos B."/>
            <person name="Baker S."/>
            <person name="Barry K."/>
            <person name="Bills G."/>
            <person name="Bluhm B."/>
            <person name="Cannon C."/>
            <person name="Castanera R."/>
            <person name="Culley D."/>
            <person name="Daum C."/>
            <person name="Ezra D."/>
            <person name="Gonzalez J."/>
            <person name="Henrissat B."/>
            <person name="Kuo A."/>
            <person name="Liang C."/>
            <person name="Lipzen A."/>
            <person name="Lutzoni F."/>
            <person name="Magnuson J."/>
            <person name="Mondo S."/>
            <person name="Nolan M."/>
            <person name="Ohm R."/>
            <person name="Pangilinan J."/>
            <person name="Park H.-J."/>
            <person name="Ramirez L."/>
            <person name="Alfaro M."/>
            <person name="Sun H."/>
            <person name="Tritt A."/>
            <person name="Yoshinaga Y."/>
            <person name="Zwiers L.-H."/>
            <person name="Turgeon B."/>
            <person name="Goodwin S."/>
            <person name="Spatafora J."/>
            <person name="Crous P."/>
            <person name="Grigoriev I."/>
        </authorList>
    </citation>
    <scope>NUCLEOTIDE SEQUENCE</scope>
    <source>
        <strain evidence="4">CBS 690.94</strain>
    </source>
</reference>
<dbReference type="EMBL" id="MU001512">
    <property type="protein sequence ID" value="KAF2438424.1"/>
    <property type="molecule type" value="Genomic_DNA"/>
</dbReference>
<dbReference type="GO" id="GO:0005509">
    <property type="term" value="F:calcium ion binding"/>
    <property type="evidence" value="ECO:0007669"/>
    <property type="project" value="TreeGrafter"/>
</dbReference>
<gene>
    <name evidence="4" type="ORF">P171DRAFT_371454</name>
</gene>
<sequence>MNKTLRLRRNADQTGEREVDLYTQHAEQWDHQHQETDQRNQLSNGRSAEDETSLSNGVPANDGSNEETRPVNNPPIVAKDGSQHDCTHCHHVGDKVKEYIWVESRPKEILTETRSKEDVLIRSIRPAPITIKRKPFIAKPDSKLRNAGTARAYVAATEDKPYGTTHRDWARNHSHQTVLQQHCEFFDTDRDGIIWPQDTFHGFHKLGFGLVLSLFAVFVIHANFSYPTLPSWLPDPFFRIYIANIHKDKHGSDTGTYDNEGRFVPQKFEDIFEKYADGRDFMTLWDVGDMLKGQRCIADPIGWGGALFEWLATYLMLWPDDGRMMKEDIRGIYDGSVFYKIAARRASNRAYGYE</sequence>
<organism evidence="4 5">
    <name type="scientific">Karstenula rhodostoma CBS 690.94</name>
    <dbReference type="NCBI Taxonomy" id="1392251"/>
    <lineage>
        <taxon>Eukaryota</taxon>
        <taxon>Fungi</taxon>
        <taxon>Dikarya</taxon>
        <taxon>Ascomycota</taxon>
        <taxon>Pezizomycotina</taxon>
        <taxon>Dothideomycetes</taxon>
        <taxon>Pleosporomycetidae</taxon>
        <taxon>Pleosporales</taxon>
        <taxon>Massarineae</taxon>
        <taxon>Didymosphaeriaceae</taxon>
        <taxon>Karstenula</taxon>
    </lineage>
</organism>
<dbReference type="GO" id="GO:0004497">
    <property type="term" value="F:monooxygenase activity"/>
    <property type="evidence" value="ECO:0007669"/>
    <property type="project" value="TreeGrafter"/>
</dbReference>
<evidence type="ECO:0000256" key="3">
    <source>
        <dbReference type="SAM" id="Phobius"/>
    </source>
</evidence>
<dbReference type="AlphaFoldDB" id="A0A9P4U4X4"/>
<feature type="region of interest" description="Disordered" evidence="2">
    <location>
        <begin position="23"/>
        <end position="84"/>
    </location>
</feature>
<comment type="caution">
    <text evidence="4">The sequence shown here is derived from an EMBL/GenBank/DDBJ whole genome shotgun (WGS) entry which is preliminary data.</text>
</comment>
<evidence type="ECO:0000256" key="2">
    <source>
        <dbReference type="SAM" id="MobiDB-lite"/>
    </source>
</evidence>
<keyword evidence="3" id="KW-0812">Transmembrane</keyword>
<dbReference type="Proteomes" id="UP000799764">
    <property type="component" value="Unassembled WGS sequence"/>
</dbReference>
<accession>A0A9P4U4X4</accession>
<keyword evidence="3" id="KW-1133">Transmembrane helix</keyword>
<comment type="similarity">
    <text evidence="1">Belongs to the caleosin family.</text>
</comment>
<dbReference type="InterPro" id="IPR007736">
    <property type="entry name" value="Caleosin-related"/>
</dbReference>
<dbReference type="PANTHER" id="PTHR31495">
    <property type="entry name" value="PEROXYGENASE 3-RELATED"/>
    <property type="match status" value="1"/>
</dbReference>
<protein>
    <submittedName>
        <fullName evidence="4">Caleosin-domain-containing protein</fullName>
    </submittedName>
</protein>
<dbReference type="Pfam" id="PF05042">
    <property type="entry name" value="Caleosin"/>
    <property type="match status" value="1"/>
</dbReference>
<dbReference type="PANTHER" id="PTHR31495:SF0">
    <property type="entry name" value="BINDING PROTEIN CALEOSIN, PUTATIVE (AFU_ORTHOLOGUE AFUA_5G13750)-RELATED"/>
    <property type="match status" value="1"/>
</dbReference>
<feature type="transmembrane region" description="Helical" evidence="3">
    <location>
        <begin position="206"/>
        <end position="226"/>
    </location>
</feature>
<evidence type="ECO:0000313" key="5">
    <source>
        <dbReference type="Proteomes" id="UP000799764"/>
    </source>
</evidence>
<evidence type="ECO:0000256" key="1">
    <source>
        <dbReference type="ARBA" id="ARBA00006765"/>
    </source>
</evidence>
<feature type="compositionally biased region" description="Basic and acidic residues" evidence="2">
    <location>
        <begin position="27"/>
        <end position="38"/>
    </location>
</feature>
<proteinExistence type="inferred from homology"/>